<evidence type="ECO:0000256" key="7">
    <source>
        <dbReference type="SAM" id="SignalP"/>
    </source>
</evidence>
<gene>
    <name evidence="9" type="ORF">ACFP5Y_11105</name>
</gene>
<dbReference type="InterPro" id="IPR009459">
    <property type="entry name" value="MucBP_dom"/>
</dbReference>
<dbReference type="InterPro" id="IPR041495">
    <property type="entry name" value="Mub_B2"/>
</dbReference>
<dbReference type="Gene3D" id="3.10.20.470">
    <property type="match status" value="1"/>
</dbReference>
<evidence type="ECO:0000313" key="10">
    <source>
        <dbReference type="Proteomes" id="UP001596282"/>
    </source>
</evidence>
<evidence type="ECO:0000256" key="3">
    <source>
        <dbReference type="ARBA" id="ARBA00022729"/>
    </source>
</evidence>
<organism evidence="9 10">
    <name type="scientific">Lactiplantibacillus daowaiensis</name>
    <dbReference type="NCBI Taxonomy" id="2559918"/>
    <lineage>
        <taxon>Bacteria</taxon>
        <taxon>Bacillati</taxon>
        <taxon>Bacillota</taxon>
        <taxon>Bacilli</taxon>
        <taxon>Lactobacillales</taxon>
        <taxon>Lactobacillaceae</taxon>
        <taxon>Lactiplantibacillus</taxon>
    </lineage>
</organism>
<keyword evidence="3 7" id="KW-0732">Signal</keyword>
<evidence type="ECO:0000256" key="4">
    <source>
        <dbReference type="ARBA" id="ARBA00022737"/>
    </source>
</evidence>
<dbReference type="Pfam" id="PF17965">
    <property type="entry name" value="MucBP_2"/>
    <property type="match status" value="1"/>
</dbReference>
<feature type="region of interest" description="Disordered" evidence="6">
    <location>
        <begin position="868"/>
        <end position="990"/>
    </location>
</feature>
<evidence type="ECO:0000256" key="1">
    <source>
        <dbReference type="ARBA" id="ARBA00022512"/>
    </source>
</evidence>
<feature type="compositionally biased region" description="Low complexity" evidence="6">
    <location>
        <begin position="39"/>
        <end position="109"/>
    </location>
</feature>
<comment type="caution">
    <text evidence="9">The sequence shown here is derived from an EMBL/GenBank/DDBJ whole genome shotgun (WGS) entry which is preliminary data.</text>
</comment>
<keyword evidence="1" id="KW-0134">Cell wall</keyword>
<feature type="compositionally biased region" description="Polar residues" evidence="6">
    <location>
        <begin position="935"/>
        <end position="950"/>
    </location>
</feature>
<evidence type="ECO:0000259" key="8">
    <source>
        <dbReference type="PROSITE" id="PS50847"/>
    </source>
</evidence>
<keyword evidence="4" id="KW-0677">Repeat</keyword>
<dbReference type="RefSeq" id="WP_137628054.1">
    <property type="nucleotide sequence ID" value="NZ_BJDJ01000005.1"/>
</dbReference>
<dbReference type="EMBL" id="JBHSSC010000041">
    <property type="protein sequence ID" value="MFC6181772.1"/>
    <property type="molecule type" value="Genomic_DNA"/>
</dbReference>
<keyword evidence="10" id="KW-1185">Reference proteome</keyword>
<feature type="compositionally biased region" description="Polar residues" evidence="6">
    <location>
        <begin position="918"/>
        <end position="927"/>
    </location>
</feature>
<dbReference type="NCBIfam" id="TIGR01167">
    <property type="entry name" value="LPXTG_anchor"/>
    <property type="match status" value="1"/>
</dbReference>
<dbReference type="InterPro" id="IPR019931">
    <property type="entry name" value="LPXTG_anchor"/>
</dbReference>
<feature type="compositionally biased region" description="Low complexity" evidence="6">
    <location>
        <begin position="868"/>
        <end position="912"/>
    </location>
</feature>
<dbReference type="Gene3D" id="2.60.40.4300">
    <property type="match status" value="1"/>
</dbReference>
<sequence length="1012" mass="107246">MTKFAPTLNDPKHRNGWLYAGVATLAFSSSILVTTKAQAATTETTPATTAEQTTDTSSNTTASQVTLKTTATTSTTDTTEATSTSATSTETTATATSDSDAATTGQTDDSSQDKATNTSNATTTQPVATADTDTTTKTTTETDSSKTSESDTSTQATDDKTDQVDTADGSTDEKTTTESQTTTTSAVAESAPVTKTDNSSQSSTKTTTAKATKAGLAKAATTTAYDPDADDTQVITMADANMLAAVKKGLSLASTADLTVGALRNYKGNTITIIDETNDITSLAGLETLQYLPQSVRINLNINILAATVENGTPVSTNFDLTPLENLHFNQLTLSTPYFSLVDLSPLTKIETSTMTWVYLQSPTTYSKYGMTNSQLAGIASWLTDFLNNGYGGDKNFRTVGLSGNQLSDFSSLSGIIPERNVWVYAPGQLITNDNPINIVTGQPVTFTIDEQTGINGETLQNGYAWSFNTDDSKKYKPITSLGNGEYQIDTPVAVTADGALIYGQWGYLNGASNSANFYREFYGSNGADGLTLITDARIYRAANWQDNPSITVNYIDKDTGEAIQDPETLGTDKKIGETVDLTDKTSLSGYEYDSTDADSLTLTYSADPQTVNLYFTKKQVAAGDVTIKYVDTDGNVLATGTATYPDGQWVGKTYTTSTKAIDGYSFDHVDSNGLAANGTLTATGGTVTYVYTKNVADQGQAKVVYMDDTTGKTLETKTLTGDVGTTSDYQTSATIKTYTDRGYQLVMDEYPADGVIFDDQTPTYIVHLKHQTVAVTDSKTVTETIHYVYADGTTAAADYQAKLTFNRTGERDLVTWETTWGDWQADSTSFAAQTSPVIAGYQADQTTVAAIDNVTATTDDVDLTVTYTAVDPTNPETPGTTDPETPDVTNPETPGTTDPTTPDTTTPDTGGEISESAGDTINPGTSTKEKTLTKSDANTVNPGKTTGTTVAGIPTNPKTALKSSQQLAGDTSRPEQATSLPQTNESKTTPWTLAGATLLVGLGLLGYRRKH</sequence>
<feature type="chain" id="PRO_5046596539" evidence="7">
    <location>
        <begin position="40"/>
        <end position="1012"/>
    </location>
</feature>
<feature type="compositionally biased region" description="Low complexity" evidence="6">
    <location>
        <begin position="128"/>
        <end position="142"/>
    </location>
</feature>
<feature type="region of interest" description="Disordered" evidence="6">
    <location>
        <begin position="39"/>
        <end position="220"/>
    </location>
</feature>
<reference evidence="10" key="1">
    <citation type="journal article" date="2019" name="Int. J. Syst. Evol. Microbiol.">
        <title>The Global Catalogue of Microorganisms (GCM) 10K type strain sequencing project: providing services to taxonomists for standard genome sequencing and annotation.</title>
        <authorList>
            <consortium name="The Broad Institute Genomics Platform"/>
            <consortium name="The Broad Institute Genome Sequencing Center for Infectious Disease"/>
            <person name="Wu L."/>
            <person name="Ma J."/>
        </authorList>
    </citation>
    <scope>NUCLEOTIDE SEQUENCE [LARGE SCALE GENOMIC DNA]</scope>
    <source>
        <strain evidence="10">CCM 8933</strain>
    </source>
</reference>
<dbReference type="PROSITE" id="PS50847">
    <property type="entry name" value="GRAM_POS_ANCHORING"/>
    <property type="match status" value="1"/>
</dbReference>
<accession>A0ABW1S2W9</accession>
<dbReference type="Proteomes" id="UP001596282">
    <property type="component" value="Unassembled WGS sequence"/>
</dbReference>
<evidence type="ECO:0000256" key="2">
    <source>
        <dbReference type="ARBA" id="ARBA00022525"/>
    </source>
</evidence>
<feature type="compositionally biased region" description="Low complexity" evidence="6">
    <location>
        <begin position="177"/>
        <end position="220"/>
    </location>
</feature>
<evidence type="ECO:0000256" key="6">
    <source>
        <dbReference type="SAM" id="MobiDB-lite"/>
    </source>
</evidence>
<dbReference type="Pfam" id="PF06458">
    <property type="entry name" value="MucBP"/>
    <property type="match status" value="2"/>
</dbReference>
<keyword evidence="5" id="KW-0572">Peptidoglycan-anchor</keyword>
<feature type="signal peptide" evidence="7">
    <location>
        <begin position="1"/>
        <end position="39"/>
    </location>
</feature>
<dbReference type="Gene3D" id="3.10.20.320">
    <property type="entry name" value="Putative peptidoglycan bound protein (lpxtg motif)"/>
    <property type="match status" value="2"/>
</dbReference>
<name>A0ABW1S2W9_9LACO</name>
<protein>
    <submittedName>
        <fullName evidence="9">MucBP domain-containing protein</fullName>
    </submittedName>
</protein>
<evidence type="ECO:0000256" key="5">
    <source>
        <dbReference type="ARBA" id="ARBA00023088"/>
    </source>
</evidence>
<dbReference type="InterPro" id="IPR041558">
    <property type="entry name" value="MucBP_2"/>
</dbReference>
<feature type="domain" description="Gram-positive cocci surface proteins LPxTG" evidence="8">
    <location>
        <begin position="981"/>
        <end position="1012"/>
    </location>
</feature>
<keyword evidence="2" id="KW-0964">Secreted</keyword>
<dbReference type="Pfam" id="PF17966">
    <property type="entry name" value="Muc_B2"/>
    <property type="match status" value="1"/>
</dbReference>
<evidence type="ECO:0000313" key="9">
    <source>
        <dbReference type="EMBL" id="MFC6181772.1"/>
    </source>
</evidence>
<feature type="compositionally biased region" description="Polar residues" evidence="6">
    <location>
        <begin position="957"/>
        <end position="990"/>
    </location>
</feature>
<feature type="compositionally biased region" description="Polar residues" evidence="6">
    <location>
        <begin position="113"/>
        <end position="127"/>
    </location>
</feature>
<proteinExistence type="predicted"/>